<keyword evidence="2" id="KW-1185">Reference proteome</keyword>
<sequence length="85" mass="9907">MATGKVVKIWVEVPEAPSLDEVKREFARFFGHRWEDVVVGREREKLFPFWQAYIGVTDLRSYPQKTVAQLRQEAGEIPVYEILLG</sequence>
<name>A0A3D8P875_9THEO</name>
<dbReference type="Proteomes" id="UP000256329">
    <property type="component" value="Unassembled WGS sequence"/>
</dbReference>
<organism evidence="1 2">
    <name type="scientific">Ammonifex thiophilus</name>
    <dbReference type="NCBI Taxonomy" id="444093"/>
    <lineage>
        <taxon>Bacteria</taxon>
        <taxon>Bacillati</taxon>
        <taxon>Bacillota</taxon>
        <taxon>Clostridia</taxon>
        <taxon>Thermoanaerobacterales</taxon>
        <taxon>Thermoanaerobacteraceae</taxon>
        <taxon>Ammonifex</taxon>
    </lineage>
</organism>
<evidence type="ECO:0000313" key="2">
    <source>
        <dbReference type="Proteomes" id="UP000256329"/>
    </source>
</evidence>
<dbReference type="EMBL" id="QSLN01000001">
    <property type="protein sequence ID" value="RDV84838.1"/>
    <property type="molecule type" value="Genomic_DNA"/>
</dbReference>
<reference evidence="1 2" key="1">
    <citation type="submission" date="2018-08" db="EMBL/GenBank/DDBJ databases">
        <title>Form III RuBisCO-mediated autotrophy in Thermodesulfobium bacteria.</title>
        <authorList>
            <person name="Toshchakov S.V."/>
            <person name="Kublanov I.V."/>
            <person name="Frolov E."/>
            <person name="Bonch-Osmolovskaya E.A."/>
            <person name="Tourova T.P."/>
            <person name="Chernych N.A."/>
            <person name="Lebedinsky A.V."/>
        </authorList>
    </citation>
    <scope>NUCLEOTIDE SEQUENCE [LARGE SCALE GENOMIC DNA]</scope>
    <source>
        <strain evidence="1 2">SR</strain>
    </source>
</reference>
<comment type="caution">
    <text evidence="1">The sequence shown here is derived from an EMBL/GenBank/DDBJ whole genome shotgun (WGS) entry which is preliminary data.</text>
</comment>
<evidence type="ECO:0000313" key="1">
    <source>
        <dbReference type="EMBL" id="RDV84838.1"/>
    </source>
</evidence>
<gene>
    <name evidence="1" type="ORF">DXX99_02015</name>
</gene>
<protein>
    <submittedName>
        <fullName evidence="1">Uncharacterized protein</fullName>
    </submittedName>
</protein>
<dbReference type="AlphaFoldDB" id="A0A3D8P875"/>
<accession>A0A3D8P875</accession>
<proteinExistence type="predicted"/>